<name>A0A4R2EHK2_9BACT</name>
<evidence type="ECO:0000256" key="2">
    <source>
        <dbReference type="ARBA" id="ARBA00009348"/>
    </source>
</evidence>
<dbReference type="GO" id="GO:0016020">
    <property type="term" value="C:membrane"/>
    <property type="evidence" value="ECO:0007669"/>
    <property type="project" value="TreeGrafter"/>
</dbReference>
<keyword evidence="8" id="KW-1185">Reference proteome</keyword>
<evidence type="ECO:0000313" key="8">
    <source>
        <dbReference type="Proteomes" id="UP000294830"/>
    </source>
</evidence>
<gene>
    <name evidence="7" type="ORF">CLV25_10640</name>
</gene>
<comment type="caution">
    <text evidence="7">The sequence shown here is derived from an EMBL/GenBank/DDBJ whole genome shotgun (WGS) entry which is preliminary data.</text>
</comment>
<dbReference type="Pfam" id="PF14873">
    <property type="entry name" value="BNR_assoc_N"/>
    <property type="match status" value="1"/>
</dbReference>
<protein>
    <recommendedName>
        <fullName evidence="3">exo-alpha-sialidase</fullName>
        <ecNumber evidence="3">3.2.1.18</ecNumber>
    </recommendedName>
</protein>
<feature type="domain" description="Sialidase" evidence="5">
    <location>
        <begin position="222"/>
        <end position="497"/>
    </location>
</feature>
<dbReference type="EC" id="3.2.1.18" evidence="3"/>
<dbReference type="SUPFAM" id="SSF50939">
    <property type="entry name" value="Sialidases"/>
    <property type="match status" value="1"/>
</dbReference>
<dbReference type="InterPro" id="IPR026856">
    <property type="entry name" value="Sialidase_fam"/>
</dbReference>
<evidence type="ECO:0000259" key="5">
    <source>
        <dbReference type="Pfam" id="PF13088"/>
    </source>
</evidence>
<dbReference type="InterPro" id="IPR036278">
    <property type="entry name" value="Sialidase_sf"/>
</dbReference>
<evidence type="ECO:0000256" key="3">
    <source>
        <dbReference type="ARBA" id="ARBA00012733"/>
    </source>
</evidence>
<organism evidence="7 8">
    <name type="scientific">Acetobacteroides hydrogenigenes</name>
    <dbReference type="NCBI Taxonomy" id="979970"/>
    <lineage>
        <taxon>Bacteria</taxon>
        <taxon>Pseudomonadati</taxon>
        <taxon>Bacteroidota</taxon>
        <taxon>Bacteroidia</taxon>
        <taxon>Bacteroidales</taxon>
        <taxon>Rikenellaceae</taxon>
        <taxon>Acetobacteroides</taxon>
    </lineage>
</organism>
<dbReference type="GO" id="GO:0005737">
    <property type="term" value="C:cytoplasm"/>
    <property type="evidence" value="ECO:0007669"/>
    <property type="project" value="TreeGrafter"/>
</dbReference>
<feature type="domain" description="Sialidase N-terminal" evidence="6">
    <location>
        <begin position="45"/>
        <end position="156"/>
    </location>
</feature>
<evidence type="ECO:0000313" key="7">
    <source>
        <dbReference type="EMBL" id="TCN68458.1"/>
    </source>
</evidence>
<dbReference type="GO" id="GO:0004308">
    <property type="term" value="F:exo-alpha-sialidase activity"/>
    <property type="evidence" value="ECO:0007669"/>
    <property type="project" value="UniProtKB-EC"/>
</dbReference>
<dbReference type="RefSeq" id="WP_131839047.1">
    <property type="nucleotide sequence ID" value="NZ_SLWB01000006.1"/>
</dbReference>
<dbReference type="InterPro" id="IPR011040">
    <property type="entry name" value="Sialidase"/>
</dbReference>
<sequence length="528" mass="56700">MKMLHSLSILLMLLVACSKNSSEQTPSTKISTVTVSQESNYTGRGNDNEVILKVKVIATGSNSSFDLKNIVINMDGTSDINDVEAIKVYATGSIDFFDIKKPSTSLIGKANPAKGNISISTTGKVQNGMNIFWVTYKLKENAVEGNAVDASVLSITTPSETYTVTGGNPTGNRIILLARTQVFGPGDFGSTNYRIPAIATAADGSLVTLTDKRKYNSTDLPEDIDIVARRSTDGGKTWSEPVMVAQGLGRNAGYGDAVIIKAKSGKLIAVFVGGVGLWTSTAANPIRTYVSTSNDNGITWTPSRDITNQIFGAGCADPIRKQWKASFCGSGHGLCTRSGRIMVVGAVVEPNLGNSLQNYAYYSDDEGETWKVSSRAIAGGDEAKVVELNNGDILMSSRISGNRLWAKSSDGGVTWGQRNSWADIWGNACNGDIIRYTSTLDGHSKNRLLHTLPNDATRKNVTVFLSYDEGQTWPIKKTLCAGTSAYSSLTVLPDGTIGAYIEEDESIPYRMVFVNFSLKWLTNGADAY</sequence>
<keyword evidence="4" id="KW-0732">Signal</keyword>
<dbReference type="GO" id="GO:0009313">
    <property type="term" value="P:oligosaccharide catabolic process"/>
    <property type="evidence" value="ECO:0007669"/>
    <property type="project" value="TreeGrafter"/>
</dbReference>
<dbReference type="EMBL" id="SLWB01000006">
    <property type="protein sequence ID" value="TCN68458.1"/>
    <property type="molecule type" value="Genomic_DNA"/>
</dbReference>
<feature type="signal peptide" evidence="4">
    <location>
        <begin position="1"/>
        <end position="21"/>
    </location>
</feature>
<comment type="catalytic activity">
    <reaction evidence="1">
        <text>Hydrolysis of alpha-(2-&gt;3)-, alpha-(2-&gt;6)-, alpha-(2-&gt;8)- glycosidic linkages of terminal sialic acid residues in oligosaccharides, glycoproteins, glycolipids, colominic acid and synthetic substrates.</text>
        <dbReference type="EC" id="3.2.1.18"/>
    </reaction>
</comment>
<dbReference type="PANTHER" id="PTHR10628:SF30">
    <property type="entry name" value="EXO-ALPHA-SIALIDASE"/>
    <property type="match status" value="1"/>
</dbReference>
<dbReference type="PROSITE" id="PS51257">
    <property type="entry name" value="PROKAR_LIPOPROTEIN"/>
    <property type="match status" value="1"/>
</dbReference>
<dbReference type="AlphaFoldDB" id="A0A4R2EHK2"/>
<proteinExistence type="inferred from homology"/>
<evidence type="ECO:0000256" key="4">
    <source>
        <dbReference type="SAM" id="SignalP"/>
    </source>
</evidence>
<accession>A0A4R2EHK2</accession>
<dbReference type="Gene3D" id="2.120.10.10">
    <property type="match status" value="1"/>
</dbReference>
<dbReference type="Gene3D" id="2.60.40.1290">
    <property type="match status" value="1"/>
</dbReference>
<evidence type="ECO:0000256" key="1">
    <source>
        <dbReference type="ARBA" id="ARBA00000427"/>
    </source>
</evidence>
<dbReference type="Proteomes" id="UP000294830">
    <property type="component" value="Unassembled WGS sequence"/>
</dbReference>
<dbReference type="OrthoDB" id="7294637at2"/>
<dbReference type="InterPro" id="IPR029456">
    <property type="entry name" value="Sialidase_N"/>
</dbReference>
<evidence type="ECO:0000259" key="6">
    <source>
        <dbReference type="Pfam" id="PF14873"/>
    </source>
</evidence>
<dbReference type="CDD" id="cd15482">
    <property type="entry name" value="Sialidase_non-viral"/>
    <property type="match status" value="1"/>
</dbReference>
<feature type="chain" id="PRO_5020997026" description="exo-alpha-sialidase" evidence="4">
    <location>
        <begin position="22"/>
        <end position="528"/>
    </location>
</feature>
<reference evidence="7 8" key="1">
    <citation type="submission" date="2019-03" db="EMBL/GenBank/DDBJ databases">
        <title>Genomic Encyclopedia of Archaeal and Bacterial Type Strains, Phase II (KMG-II): from individual species to whole genera.</title>
        <authorList>
            <person name="Goeker M."/>
        </authorList>
    </citation>
    <scope>NUCLEOTIDE SEQUENCE [LARGE SCALE GENOMIC DNA]</scope>
    <source>
        <strain evidence="7 8">RL-C</strain>
    </source>
</reference>
<comment type="similarity">
    <text evidence="2">Belongs to the glycosyl hydrolase 33 family.</text>
</comment>
<dbReference type="GO" id="GO:0006689">
    <property type="term" value="P:ganglioside catabolic process"/>
    <property type="evidence" value="ECO:0007669"/>
    <property type="project" value="TreeGrafter"/>
</dbReference>
<dbReference type="PANTHER" id="PTHR10628">
    <property type="entry name" value="SIALIDASE"/>
    <property type="match status" value="1"/>
</dbReference>
<dbReference type="Pfam" id="PF13088">
    <property type="entry name" value="BNR_2"/>
    <property type="match status" value="1"/>
</dbReference>